<evidence type="ECO:0000313" key="15">
    <source>
        <dbReference type="Proteomes" id="UP000296469"/>
    </source>
</evidence>
<evidence type="ECO:0000313" key="14">
    <source>
        <dbReference type="EMBL" id="QCB94467.1"/>
    </source>
</evidence>
<comment type="similarity">
    <text evidence="3 10">Belongs to the glycosyltransferase 39 family.</text>
</comment>
<evidence type="ECO:0000256" key="5">
    <source>
        <dbReference type="ARBA" id="ARBA00022679"/>
    </source>
</evidence>
<feature type="transmembrane region" description="Helical" evidence="10">
    <location>
        <begin position="274"/>
        <end position="292"/>
    </location>
</feature>
<dbReference type="GO" id="GO:0004169">
    <property type="term" value="F:dolichyl-phosphate-mannose-protein mannosyltransferase activity"/>
    <property type="evidence" value="ECO:0007669"/>
    <property type="project" value="UniProtKB-UniRule"/>
</dbReference>
<feature type="transmembrane region" description="Helical" evidence="10">
    <location>
        <begin position="554"/>
        <end position="571"/>
    </location>
</feature>
<feature type="region of interest" description="Disordered" evidence="11">
    <location>
        <begin position="1"/>
        <end position="154"/>
    </location>
</feature>
<feature type="transmembrane region" description="Helical" evidence="10">
    <location>
        <begin position="373"/>
        <end position="390"/>
    </location>
</feature>
<dbReference type="InterPro" id="IPR003342">
    <property type="entry name" value="ArnT-like_N"/>
</dbReference>
<accession>A0A4P7SLR0</accession>
<gene>
    <name evidence="14" type="ORF">E5225_13795</name>
</gene>
<evidence type="ECO:0000256" key="9">
    <source>
        <dbReference type="ARBA" id="ARBA00093617"/>
    </source>
</evidence>
<dbReference type="Proteomes" id="UP000296469">
    <property type="component" value="Chromosome"/>
</dbReference>
<evidence type="ECO:0000256" key="3">
    <source>
        <dbReference type="ARBA" id="ARBA00007222"/>
    </source>
</evidence>
<feature type="transmembrane region" description="Helical" evidence="10">
    <location>
        <begin position="299"/>
        <end position="320"/>
    </location>
</feature>
<dbReference type="PANTHER" id="PTHR10050:SF46">
    <property type="entry name" value="PROTEIN O-MANNOSYL-TRANSFERASE 2"/>
    <property type="match status" value="1"/>
</dbReference>
<evidence type="ECO:0000259" key="13">
    <source>
        <dbReference type="Pfam" id="PF16192"/>
    </source>
</evidence>
<comment type="function">
    <text evidence="10">Protein O-mannosyltransferase that catalyzes the transfer of a single mannose residue from a polyprenol phospho-mannosyl lipidic donor to the hydroxyl group of selected serine and threonine residues in acceptor proteins.</text>
</comment>
<dbReference type="AlphaFoldDB" id="A0A4P7SLR0"/>
<dbReference type="GO" id="GO:0005886">
    <property type="term" value="C:plasma membrane"/>
    <property type="evidence" value="ECO:0007669"/>
    <property type="project" value="UniProtKB-SubCell"/>
</dbReference>
<protein>
    <recommendedName>
        <fullName evidence="9 10">Polyprenol-phosphate-mannose--protein mannosyltransferase</fullName>
        <ecNumber evidence="10">2.4.1.-</ecNumber>
    </recommendedName>
</protein>
<dbReference type="InterPro" id="IPR027005">
    <property type="entry name" value="PMT-like"/>
</dbReference>
<evidence type="ECO:0000259" key="12">
    <source>
        <dbReference type="Pfam" id="PF02366"/>
    </source>
</evidence>
<feature type="domain" description="ArnT-like N-terminal" evidence="12">
    <location>
        <begin position="265"/>
        <end position="414"/>
    </location>
</feature>
<dbReference type="PANTHER" id="PTHR10050">
    <property type="entry name" value="DOLICHYL-PHOSPHATE-MANNOSE--PROTEIN MANNOSYLTRANSFERASE"/>
    <property type="match status" value="1"/>
</dbReference>
<feature type="transmembrane region" description="Helical" evidence="10">
    <location>
        <begin position="433"/>
        <end position="456"/>
    </location>
</feature>
<feature type="transmembrane region" description="Helical" evidence="10">
    <location>
        <begin position="601"/>
        <end position="623"/>
    </location>
</feature>
<evidence type="ECO:0000256" key="2">
    <source>
        <dbReference type="ARBA" id="ARBA00004922"/>
    </source>
</evidence>
<dbReference type="Pfam" id="PF16192">
    <property type="entry name" value="PMT_4TMC"/>
    <property type="match status" value="1"/>
</dbReference>
<feature type="compositionally biased region" description="Low complexity" evidence="11">
    <location>
        <begin position="71"/>
        <end position="105"/>
    </location>
</feature>
<keyword evidence="10" id="KW-1003">Cell membrane</keyword>
<evidence type="ECO:0000256" key="6">
    <source>
        <dbReference type="ARBA" id="ARBA00022692"/>
    </source>
</evidence>
<evidence type="ECO:0000256" key="7">
    <source>
        <dbReference type="ARBA" id="ARBA00022989"/>
    </source>
</evidence>
<feature type="transmembrane region" description="Helical" evidence="10">
    <location>
        <begin position="396"/>
        <end position="413"/>
    </location>
</feature>
<keyword evidence="6 10" id="KW-0812">Transmembrane</keyword>
<evidence type="ECO:0000256" key="1">
    <source>
        <dbReference type="ARBA" id="ARBA00004127"/>
    </source>
</evidence>
<keyword evidence="7 10" id="KW-1133">Transmembrane helix</keyword>
<dbReference type="UniPathway" id="UPA00378"/>
<feature type="transmembrane region" description="Helical" evidence="10">
    <location>
        <begin position="326"/>
        <end position="344"/>
    </location>
</feature>
<feature type="transmembrane region" description="Helical" evidence="10">
    <location>
        <begin position="179"/>
        <end position="196"/>
    </location>
</feature>
<dbReference type="EMBL" id="CP039291">
    <property type="protein sequence ID" value="QCB94467.1"/>
    <property type="molecule type" value="Genomic_DNA"/>
</dbReference>
<feature type="domain" description="Protein O-mannosyl-transferase C-terminal four TM" evidence="13">
    <location>
        <begin position="481"/>
        <end position="683"/>
    </location>
</feature>
<feature type="transmembrane region" description="Helical" evidence="10">
    <location>
        <begin position="643"/>
        <end position="664"/>
    </location>
</feature>
<proteinExistence type="inferred from homology"/>
<name>A0A4P7SLR0_9CELL</name>
<sequence length="684" mass="73967">MGVAASTSRPGRSGRSVLTVPAWHPRRRDHVPVTPVTPPRGGLYDDRVPPTGDDAEREDAPGTPVPGGAGTLPADDSAARPPHAATAPAPAPAAGGAEPVGGRPEPGADPGASPYGPATATAVEDPAADPAADVDEPTDAPGGETADEPDEPRRETFLRRLLGDDARTLDATPRDRRNGWLWALAVTVLGGVLRFWDLARPHSLVFDETYYVKQAFSLLARGYEAAWGEDPNAAFESGDTSSLGTDPEYVVHPLVGKWMIALGMQLGGGVESSFAWRLSAAVVGTLAVLMVARIGRRIFASTALGTLAGLFLAVDGLAIVHSRISLLDPFLMFFALAAFGALVLDREQARRRLADRAAAVLDGGGTLRWGPGLGFRWWRLAAGVLLGLAIGTKWSGMYFLAVFGVMTVLWDMGARRAVGVRLWHVAAVVKDGLLAFVLLVGTAAVTYVASWASWFASDNAWNRHWAEANPDQGVQWLPPALRSWWQYHQDMWLFHNGLETPHSYAAHPVGWIVQWRPTSFWYPTEVSGLTGEQAQAACGADACSQAILAVGNPLIWWAGAASVLVALFWLLRYRDWRAGAVLSGIVAGWVPWFAYAHRTIFAFYSVAFVPWVVLTLVYVLGLLVGPASPDDSERDRRGRRRAVVAVGVFAVLVVAAGLFFYPVWAAWVVPWQQWHIRMWLPTWI</sequence>
<keyword evidence="15" id="KW-1185">Reference proteome</keyword>
<comment type="subcellular location">
    <subcellularLocation>
        <location evidence="10">Cell membrane</location>
    </subcellularLocation>
    <subcellularLocation>
        <location evidence="1">Endomembrane system</location>
        <topology evidence="1">Multi-pass membrane protein</topology>
    </subcellularLocation>
</comment>
<dbReference type="GO" id="GO:0012505">
    <property type="term" value="C:endomembrane system"/>
    <property type="evidence" value="ECO:0007669"/>
    <property type="project" value="UniProtKB-SubCell"/>
</dbReference>
<keyword evidence="8 10" id="KW-0472">Membrane</keyword>
<evidence type="ECO:0000256" key="8">
    <source>
        <dbReference type="ARBA" id="ARBA00023136"/>
    </source>
</evidence>
<reference evidence="14 15" key="1">
    <citation type="submission" date="2019-04" db="EMBL/GenBank/DDBJ databases">
        <title>Isolation and identification of Cellulomonas shaoxiangyii sp. Nov. isolated from feces of the Tibetan antelopes (Pantholops hodgsonii) in the Qinghai-Tibet plateau of China.</title>
        <authorList>
            <person name="Tian Z."/>
        </authorList>
    </citation>
    <scope>NUCLEOTIDE SEQUENCE [LARGE SCALE GENOMIC DNA]</scope>
    <source>
        <strain evidence="14 15">Z28</strain>
    </source>
</reference>
<evidence type="ECO:0000256" key="10">
    <source>
        <dbReference type="RuleBase" id="RU367007"/>
    </source>
</evidence>
<dbReference type="Pfam" id="PF02366">
    <property type="entry name" value="PMT"/>
    <property type="match status" value="1"/>
</dbReference>
<keyword evidence="5 10" id="KW-0808">Transferase</keyword>
<dbReference type="KEGG" id="celz:E5225_13795"/>
<evidence type="ECO:0000256" key="11">
    <source>
        <dbReference type="SAM" id="MobiDB-lite"/>
    </source>
</evidence>
<keyword evidence="4 10" id="KW-0328">Glycosyltransferase</keyword>
<organism evidence="14 15">
    <name type="scientific">Cellulomonas shaoxiangyii</name>
    <dbReference type="NCBI Taxonomy" id="2566013"/>
    <lineage>
        <taxon>Bacteria</taxon>
        <taxon>Bacillati</taxon>
        <taxon>Actinomycetota</taxon>
        <taxon>Actinomycetes</taxon>
        <taxon>Micrococcales</taxon>
        <taxon>Cellulomonadaceae</taxon>
        <taxon>Cellulomonas</taxon>
    </lineage>
</organism>
<feature type="transmembrane region" description="Helical" evidence="10">
    <location>
        <begin position="578"/>
        <end position="595"/>
    </location>
</feature>
<feature type="compositionally biased region" description="Polar residues" evidence="11">
    <location>
        <begin position="1"/>
        <end position="10"/>
    </location>
</feature>
<dbReference type="InterPro" id="IPR032421">
    <property type="entry name" value="PMT_4TMC"/>
</dbReference>
<comment type="pathway">
    <text evidence="2 10">Protein modification; protein glycosylation.</text>
</comment>
<dbReference type="OrthoDB" id="9776737at2"/>
<feature type="compositionally biased region" description="Low complexity" evidence="11">
    <location>
        <begin position="117"/>
        <end position="131"/>
    </location>
</feature>
<evidence type="ECO:0000256" key="4">
    <source>
        <dbReference type="ARBA" id="ARBA00022676"/>
    </source>
</evidence>
<dbReference type="EC" id="2.4.1.-" evidence="10"/>